<reference evidence="4 5" key="1">
    <citation type="submission" date="2020-03" db="EMBL/GenBank/DDBJ databases">
        <authorList>
            <person name="Zhang Z."/>
            <person name="Guo Z."/>
            <person name="Hou Q."/>
            <person name="Shen X."/>
        </authorList>
    </citation>
    <scope>NUCLEOTIDE SEQUENCE [LARGE SCALE GENOMIC DNA]</scope>
    <source>
        <strain evidence="4 5">HBUAS51329</strain>
    </source>
</reference>
<proteinExistence type="predicted"/>
<dbReference type="Pfam" id="PF13673">
    <property type="entry name" value="Acetyltransf_10"/>
    <property type="match status" value="1"/>
</dbReference>
<keyword evidence="2" id="KW-0012">Acyltransferase</keyword>
<evidence type="ECO:0000313" key="4">
    <source>
        <dbReference type="EMBL" id="NLR29849.1"/>
    </source>
</evidence>
<dbReference type="PANTHER" id="PTHR43800">
    <property type="entry name" value="PEPTIDYL-LYSINE N-ACETYLTRANSFERASE YJAB"/>
    <property type="match status" value="1"/>
</dbReference>
<evidence type="ECO:0000313" key="5">
    <source>
        <dbReference type="Proteomes" id="UP000707477"/>
    </source>
</evidence>
<keyword evidence="1" id="KW-0808">Transferase</keyword>
<dbReference type="RefSeq" id="WP_168849597.1">
    <property type="nucleotide sequence ID" value="NZ_JAAVSD010000015.1"/>
</dbReference>
<protein>
    <submittedName>
        <fullName evidence="4">GNAT family N-acetyltransferase</fullName>
    </submittedName>
</protein>
<dbReference type="CDD" id="cd04301">
    <property type="entry name" value="NAT_SF"/>
    <property type="match status" value="1"/>
</dbReference>
<accession>A0ABX1L674</accession>
<dbReference type="PROSITE" id="PS51186">
    <property type="entry name" value="GNAT"/>
    <property type="match status" value="1"/>
</dbReference>
<dbReference type="Proteomes" id="UP000707477">
    <property type="component" value="Unassembled WGS sequence"/>
</dbReference>
<organism evidence="4 5">
    <name type="scientific">Levilactobacillus tujiorum</name>
    <dbReference type="NCBI Taxonomy" id="2912243"/>
    <lineage>
        <taxon>Bacteria</taxon>
        <taxon>Bacillati</taxon>
        <taxon>Bacillota</taxon>
        <taxon>Bacilli</taxon>
        <taxon>Lactobacillales</taxon>
        <taxon>Lactobacillaceae</taxon>
        <taxon>Levilactobacillus</taxon>
    </lineage>
</organism>
<dbReference type="SUPFAM" id="SSF55729">
    <property type="entry name" value="Acyl-CoA N-acyltransferases (Nat)"/>
    <property type="match status" value="1"/>
</dbReference>
<evidence type="ECO:0000259" key="3">
    <source>
        <dbReference type="PROSITE" id="PS51186"/>
    </source>
</evidence>
<name>A0ABX1L674_9LACO</name>
<dbReference type="InterPro" id="IPR016181">
    <property type="entry name" value="Acyl_CoA_acyltransferase"/>
</dbReference>
<comment type="caution">
    <text evidence="4">The sequence shown here is derived from an EMBL/GenBank/DDBJ whole genome shotgun (WGS) entry which is preliminary data.</text>
</comment>
<dbReference type="EMBL" id="JAAVSD010000015">
    <property type="protein sequence ID" value="NLR29849.1"/>
    <property type="molecule type" value="Genomic_DNA"/>
</dbReference>
<gene>
    <name evidence="4" type="ORF">HEQ44_06585</name>
</gene>
<dbReference type="PANTHER" id="PTHR43800:SF1">
    <property type="entry name" value="PEPTIDYL-LYSINE N-ACETYLTRANSFERASE YJAB"/>
    <property type="match status" value="1"/>
</dbReference>
<dbReference type="InterPro" id="IPR000182">
    <property type="entry name" value="GNAT_dom"/>
</dbReference>
<sequence length="143" mass="16081">MITKLTTLTTDQQNRLMAIWLQGNLDAHPFVAATYWHQMAPLVATQLGAATLYVATTEHQIVGFAGLDDTYIAGIFVDSAYRHQGFGHALLTRLQTDYRQLALSVYPQNQRAVAFYQQHGFTLGEPAVDPDTGVMDQEMHWQR</sequence>
<keyword evidence="5" id="KW-1185">Reference proteome</keyword>
<dbReference type="Gene3D" id="3.40.630.30">
    <property type="match status" value="1"/>
</dbReference>
<evidence type="ECO:0000256" key="1">
    <source>
        <dbReference type="ARBA" id="ARBA00022679"/>
    </source>
</evidence>
<feature type="domain" description="N-acetyltransferase" evidence="3">
    <location>
        <begin position="3"/>
        <end position="140"/>
    </location>
</feature>
<evidence type="ECO:0000256" key="2">
    <source>
        <dbReference type="ARBA" id="ARBA00023315"/>
    </source>
</evidence>